<comment type="caution">
    <text evidence="2">The sequence shown here is derived from an EMBL/GenBank/DDBJ whole genome shotgun (WGS) entry which is preliminary data.</text>
</comment>
<evidence type="ECO:0000313" key="2">
    <source>
        <dbReference type="EMBL" id="GLS15015.1"/>
    </source>
</evidence>
<proteinExistence type="predicted"/>
<evidence type="ECO:0000313" key="3">
    <source>
        <dbReference type="Proteomes" id="UP001156903"/>
    </source>
</evidence>
<reference evidence="3" key="1">
    <citation type="journal article" date="2019" name="Int. J. Syst. Evol. Microbiol.">
        <title>The Global Catalogue of Microorganisms (GCM) 10K type strain sequencing project: providing services to taxonomists for standard genome sequencing and annotation.</title>
        <authorList>
            <consortium name="The Broad Institute Genomics Platform"/>
            <consortium name="The Broad Institute Genome Sequencing Center for Infectious Disease"/>
            <person name="Wu L."/>
            <person name="Ma J."/>
        </authorList>
    </citation>
    <scope>NUCLEOTIDE SEQUENCE [LARGE SCALE GENOMIC DNA]</scope>
    <source>
        <strain evidence="3">NBRC 109341</strain>
    </source>
</reference>
<evidence type="ECO:0000256" key="1">
    <source>
        <dbReference type="SAM" id="MobiDB-lite"/>
    </source>
</evidence>
<feature type="region of interest" description="Disordered" evidence="1">
    <location>
        <begin position="287"/>
        <end position="306"/>
    </location>
</feature>
<name>A0ABQ6C521_9BURK</name>
<dbReference type="RefSeq" id="WP_284308049.1">
    <property type="nucleotide sequence ID" value="NZ_BSPB01000019.1"/>
</dbReference>
<gene>
    <name evidence="2" type="ORF">GCM10007935_24480</name>
</gene>
<protein>
    <submittedName>
        <fullName evidence="2">Uncharacterized protein</fullName>
    </submittedName>
</protein>
<dbReference type="EMBL" id="BSPB01000019">
    <property type="protein sequence ID" value="GLS15015.1"/>
    <property type="molecule type" value="Genomic_DNA"/>
</dbReference>
<dbReference type="Proteomes" id="UP001156903">
    <property type="component" value="Unassembled WGS sequence"/>
</dbReference>
<organism evidence="2 3">
    <name type="scientific">Hydrogenophaga electricum</name>
    <dbReference type="NCBI Taxonomy" id="1230953"/>
    <lineage>
        <taxon>Bacteria</taxon>
        <taxon>Pseudomonadati</taxon>
        <taxon>Pseudomonadota</taxon>
        <taxon>Betaproteobacteria</taxon>
        <taxon>Burkholderiales</taxon>
        <taxon>Comamonadaceae</taxon>
        <taxon>Hydrogenophaga</taxon>
    </lineage>
</organism>
<keyword evidence="3" id="KW-1185">Reference proteome</keyword>
<accession>A0ABQ6C521</accession>
<sequence length="306" mass="34733">MRVDIYEPLWRIGQTLKEPAFLPLPLPDNRHASWRELRIQVDFFRRGGHQVAEKTGIFSPKFRLKSNLSGDQFLAFARSHPDADVCFVNVFPTMPYYSYNVWMQGEAAHPGLVQRAQRLLAAAGLDWDLSKTPRHHRGHLCYANFWVGTPAFWQAYVGEVLDPVARFLETCPQAPEARAVFESAPYLVEAPFLPFIAERLFSTFVSRRPDIRTAPFHPVGHDPLANCSSAFRREVVQHLRARVDEADAANHFPESLIREQALFSKLSTMYHHLHFQLHSHPHLVPEEMPPSGCEVPAAPPVEGATG</sequence>